<feature type="transmembrane region" description="Helical" evidence="10">
    <location>
        <begin position="58"/>
        <end position="79"/>
    </location>
</feature>
<dbReference type="PANTHER" id="PTHR48086">
    <property type="entry name" value="SODIUM/PROLINE SYMPORTER-RELATED"/>
    <property type="match status" value="1"/>
</dbReference>
<feature type="transmembrane region" description="Helical" evidence="10">
    <location>
        <begin position="137"/>
        <end position="156"/>
    </location>
</feature>
<name>A0ABY7KRV9_9ACTN</name>
<keyword evidence="3" id="KW-0813">Transport</keyword>
<feature type="transmembrane region" description="Helical" evidence="10">
    <location>
        <begin position="360"/>
        <end position="379"/>
    </location>
</feature>
<feature type="transmembrane region" description="Helical" evidence="10">
    <location>
        <begin position="31"/>
        <end position="52"/>
    </location>
</feature>
<evidence type="ECO:0000256" key="5">
    <source>
        <dbReference type="ARBA" id="ARBA00022692"/>
    </source>
</evidence>
<comment type="similarity">
    <text evidence="2 9">Belongs to the sodium:solute symporter (SSF) (TC 2.A.21) family.</text>
</comment>
<evidence type="ECO:0000256" key="10">
    <source>
        <dbReference type="SAM" id="Phobius"/>
    </source>
</evidence>
<comment type="subcellular location">
    <subcellularLocation>
        <location evidence="1">Cell membrane</location>
        <topology evidence="1">Multi-pass membrane protein</topology>
    </subcellularLocation>
</comment>
<dbReference type="Proteomes" id="UP001164439">
    <property type="component" value="Chromosome"/>
</dbReference>
<dbReference type="InterPro" id="IPR050277">
    <property type="entry name" value="Sodium:Solute_Symporter"/>
</dbReference>
<evidence type="ECO:0000256" key="3">
    <source>
        <dbReference type="ARBA" id="ARBA00022448"/>
    </source>
</evidence>
<evidence type="ECO:0000256" key="8">
    <source>
        <dbReference type="ARBA" id="ARBA00023136"/>
    </source>
</evidence>
<dbReference type="Gene3D" id="1.20.1730.10">
    <property type="entry name" value="Sodium/glucose cotransporter"/>
    <property type="match status" value="1"/>
</dbReference>
<feature type="transmembrane region" description="Helical" evidence="10">
    <location>
        <begin position="100"/>
        <end position="131"/>
    </location>
</feature>
<feature type="transmembrane region" description="Helical" evidence="10">
    <location>
        <begin position="420"/>
        <end position="437"/>
    </location>
</feature>
<dbReference type="EMBL" id="CP114413">
    <property type="protein sequence ID" value="WAZ27314.1"/>
    <property type="molecule type" value="Genomic_DNA"/>
</dbReference>
<keyword evidence="12" id="KW-1185">Reference proteome</keyword>
<feature type="transmembrane region" description="Helical" evidence="10">
    <location>
        <begin position="457"/>
        <end position="477"/>
    </location>
</feature>
<dbReference type="PROSITE" id="PS50283">
    <property type="entry name" value="NA_SOLUT_SYMP_3"/>
    <property type="match status" value="1"/>
</dbReference>
<evidence type="ECO:0000256" key="2">
    <source>
        <dbReference type="ARBA" id="ARBA00006434"/>
    </source>
</evidence>
<dbReference type="InterPro" id="IPR001734">
    <property type="entry name" value="Na/solute_symporter"/>
</dbReference>
<evidence type="ECO:0000256" key="4">
    <source>
        <dbReference type="ARBA" id="ARBA00022475"/>
    </source>
</evidence>
<organism evidence="11 12">
    <name type="scientific">Streptomyces cinnabarinus</name>
    <dbReference type="NCBI Taxonomy" id="67287"/>
    <lineage>
        <taxon>Bacteria</taxon>
        <taxon>Bacillati</taxon>
        <taxon>Actinomycetota</taxon>
        <taxon>Actinomycetes</taxon>
        <taxon>Kitasatosporales</taxon>
        <taxon>Streptomycetaceae</taxon>
        <taxon>Streptomyces</taxon>
    </lineage>
</organism>
<feature type="transmembrane region" description="Helical" evidence="10">
    <location>
        <begin position="385"/>
        <end position="408"/>
    </location>
</feature>
<feature type="transmembrane region" description="Helical" evidence="10">
    <location>
        <begin position="168"/>
        <end position="186"/>
    </location>
</feature>
<reference evidence="11" key="1">
    <citation type="submission" date="2022-12" db="EMBL/GenBank/DDBJ databases">
        <authorList>
            <person name="Ruckert C."/>
            <person name="Busche T."/>
            <person name="Kalinowski J."/>
            <person name="Wittmann C."/>
        </authorList>
    </citation>
    <scope>NUCLEOTIDE SEQUENCE</scope>
    <source>
        <strain evidence="11">DSM 40467</strain>
    </source>
</reference>
<evidence type="ECO:0000256" key="9">
    <source>
        <dbReference type="RuleBase" id="RU362091"/>
    </source>
</evidence>
<feature type="transmembrane region" description="Helical" evidence="10">
    <location>
        <begin position="312"/>
        <end position="339"/>
    </location>
</feature>
<keyword evidence="7 10" id="KW-1133">Transmembrane helix</keyword>
<dbReference type="InterPro" id="IPR038377">
    <property type="entry name" value="Na/Glc_symporter_sf"/>
</dbReference>
<keyword evidence="8 10" id="KW-0472">Membrane</keyword>
<proteinExistence type="inferred from homology"/>
<feature type="transmembrane region" description="Helical" evidence="10">
    <location>
        <begin position="261"/>
        <end position="284"/>
    </location>
</feature>
<evidence type="ECO:0000256" key="6">
    <source>
        <dbReference type="ARBA" id="ARBA00022847"/>
    </source>
</evidence>
<feature type="transmembrane region" description="Helical" evidence="10">
    <location>
        <begin position="230"/>
        <end position="249"/>
    </location>
</feature>
<evidence type="ECO:0000256" key="1">
    <source>
        <dbReference type="ARBA" id="ARBA00004651"/>
    </source>
</evidence>
<dbReference type="PANTHER" id="PTHR48086:SF6">
    <property type="entry name" value="CATION_ACETATE SYMPORTER ACTP"/>
    <property type="match status" value="1"/>
</dbReference>
<accession>A0ABY7KRV9</accession>
<keyword evidence="4" id="KW-1003">Cell membrane</keyword>
<keyword evidence="5 10" id="KW-0812">Transmembrane</keyword>
<protein>
    <submittedName>
        <fullName evidence="11">Cation acetate symporter</fullName>
    </submittedName>
</protein>
<evidence type="ECO:0000313" key="12">
    <source>
        <dbReference type="Proteomes" id="UP001164439"/>
    </source>
</evidence>
<keyword evidence="6" id="KW-0769">Symport</keyword>
<sequence length="503" mass="51774">MFLALWLTPDRDTPSDYFVSERRLSAVRNGFAMFGDYVSAATLLGTPGLIALTGYDGIAYLTGPVVGCVILLFLVAGPVHSTGRFTLGDCLAQRLRPRPVYTAASVSTLVICLLYLIVQMVGAGSIAASILGIPGELPRTAVVCALGFLMIMYVLIGGMRATTAMQMIKAVLLLGTLGALVVWVLGRFGFDPSALLTAAAGTSDRGADFLRPGGYFAGDTGGLDLLSLELAMALGTAGLPHLLMRLGAVPTAAKARKSVRLMTWLTGGACLMAGVLGFGAAALVGGQSIAADSPAGNTAVPLLAEVLGGPPLVSIVSCVAFATILAVVAGVTLAAATSLSHDLYVTVLKRGVASEKREVLVARLAVVVIGVTATALSLYAQNVNISFLAGLAFALAASANLPALVYSIYWPRFTTRGATWSIYGGLASSVLLVVLSPDLTGSPTALLPELDIAVFPLHNPALVSVPIAFLLGWLGSVRDTREAGGARYAEAEVRVLTGAPGRD</sequence>
<evidence type="ECO:0000313" key="11">
    <source>
        <dbReference type="EMBL" id="WAZ27314.1"/>
    </source>
</evidence>
<dbReference type="CDD" id="cd11480">
    <property type="entry name" value="SLC5sbd_u4"/>
    <property type="match status" value="1"/>
</dbReference>
<gene>
    <name evidence="11" type="ORF">STRCI_007906</name>
</gene>
<dbReference type="Pfam" id="PF00474">
    <property type="entry name" value="SSF"/>
    <property type="match status" value="1"/>
</dbReference>
<evidence type="ECO:0000256" key="7">
    <source>
        <dbReference type="ARBA" id="ARBA00022989"/>
    </source>
</evidence>